<organism evidence="2 3">
    <name type="scientific">Plakobranchus ocellatus</name>
    <dbReference type="NCBI Taxonomy" id="259542"/>
    <lineage>
        <taxon>Eukaryota</taxon>
        <taxon>Metazoa</taxon>
        <taxon>Spiralia</taxon>
        <taxon>Lophotrochozoa</taxon>
        <taxon>Mollusca</taxon>
        <taxon>Gastropoda</taxon>
        <taxon>Heterobranchia</taxon>
        <taxon>Euthyneura</taxon>
        <taxon>Panpulmonata</taxon>
        <taxon>Sacoglossa</taxon>
        <taxon>Placobranchoidea</taxon>
        <taxon>Plakobranchidae</taxon>
        <taxon>Plakobranchus</taxon>
    </lineage>
</organism>
<evidence type="ECO:0000256" key="1">
    <source>
        <dbReference type="SAM" id="MobiDB-lite"/>
    </source>
</evidence>
<evidence type="ECO:0000313" key="3">
    <source>
        <dbReference type="Proteomes" id="UP000735302"/>
    </source>
</evidence>
<dbReference type="AlphaFoldDB" id="A0AAV3YKM1"/>
<name>A0AAV3YKM1_9GAST</name>
<dbReference type="Proteomes" id="UP000735302">
    <property type="component" value="Unassembled WGS sequence"/>
</dbReference>
<feature type="compositionally biased region" description="Basic residues" evidence="1">
    <location>
        <begin position="22"/>
        <end position="35"/>
    </location>
</feature>
<feature type="compositionally biased region" description="Polar residues" evidence="1">
    <location>
        <begin position="56"/>
        <end position="70"/>
    </location>
</feature>
<gene>
    <name evidence="2" type="ORF">PoB_000954000</name>
</gene>
<proteinExistence type="predicted"/>
<protein>
    <submittedName>
        <fullName evidence="2">Uncharacterized protein</fullName>
    </submittedName>
</protein>
<accession>A0AAV3YKM1</accession>
<evidence type="ECO:0000313" key="2">
    <source>
        <dbReference type="EMBL" id="GFN83034.1"/>
    </source>
</evidence>
<sequence>MSVPDKVPDDDDDDDNIIIIIRRRRRGHHHNHHHHHYDDDDDDDDNDKVDGYDNNAKTQNGDETNTSTQIGVFVSSVK</sequence>
<keyword evidence="3" id="KW-1185">Reference proteome</keyword>
<comment type="caution">
    <text evidence="2">The sequence shown here is derived from an EMBL/GenBank/DDBJ whole genome shotgun (WGS) entry which is preliminary data.</text>
</comment>
<reference evidence="2 3" key="1">
    <citation type="journal article" date="2021" name="Elife">
        <title>Chloroplast acquisition without the gene transfer in kleptoplastic sea slugs, Plakobranchus ocellatus.</title>
        <authorList>
            <person name="Maeda T."/>
            <person name="Takahashi S."/>
            <person name="Yoshida T."/>
            <person name="Shimamura S."/>
            <person name="Takaki Y."/>
            <person name="Nagai Y."/>
            <person name="Toyoda A."/>
            <person name="Suzuki Y."/>
            <person name="Arimoto A."/>
            <person name="Ishii H."/>
            <person name="Satoh N."/>
            <person name="Nishiyama T."/>
            <person name="Hasebe M."/>
            <person name="Maruyama T."/>
            <person name="Minagawa J."/>
            <person name="Obokata J."/>
            <person name="Shigenobu S."/>
        </authorList>
    </citation>
    <scope>NUCLEOTIDE SEQUENCE [LARGE SCALE GENOMIC DNA]</scope>
</reference>
<dbReference type="EMBL" id="BLXT01001084">
    <property type="protein sequence ID" value="GFN83034.1"/>
    <property type="molecule type" value="Genomic_DNA"/>
</dbReference>
<feature type="region of interest" description="Disordered" evidence="1">
    <location>
        <begin position="22"/>
        <end position="78"/>
    </location>
</feature>